<dbReference type="EMBL" id="AOME01000015">
    <property type="protein sequence ID" value="EMA55050.1"/>
    <property type="molecule type" value="Genomic_DNA"/>
</dbReference>
<keyword evidence="4" id="KW-1185">Reference proteome</keyword>
<feature type="transmembrane region" description="Helical" evidence="1">
    <location>
        <begin position="115"/>
        <end position="134"/>
    </location>
</feature>
<dbReference type="PATRIC" id="fig|1227456.3.peg.675"/>
<keyword evidence="1" id="KW-0812">Transmembrane</keyword>
<sequence>MMNSRGRRHLLFFAGIVALTTAVVVGLAAFRYEFVLREVVASPPPSGHFAVYADFPPAEQRLIEGAIDGNRYVFQGQAKLPKTPTIPYTGQLTVRYDGQSYLFNRRMFFAAGTRAGVATIALVVGGLLSVAIAVRRDMRVRR</sequence>
<comment type="caution">
    <text evidence="3">The sequence shown here is derived from an EMBL/GenBank/DDBJ whole genome shotgun (WGS) entry which is preliminary data.</text>
</comment>
<keyword evidence="1" id="KW-1133">Transmembrane helix</keyword>
<gene>
    <name evidence="3" type="ORF">C450_03247</name>
</gene>
<protein>
    <recommendedName>
        <fullName evidence="2">DUF7979 domain-containing protein</fullName>
    </recommendedName>
</protein>
<evidence type="ECO:0000256" key="1">
    <source>
        <dbReference type="SAM" id="Phobius"/>
    </source>
</evidence>
<evidence type="ECO:0000259" key="2">
    <source>
        <dbReference type="Pfam" id="PF25934"/>
    </source>
</evidence>
<feature type="domain" description="DUF7979" evidence="2">
    <location>
        <begin position="32"/>
        <end position="103"/>
    </location>
</feature>
<dbReference type="Pfam" id="PF25934">
    <property type="entry name" value="DUF7979"/>
    <property type="match status" value="1"/>
</dbReference>
<name>M0NEF8_9EURY</name>
<evidence type="ECO:0000313" key="4">
    <source>
        <dbReference type="Proteomes" id="UP000011625"/>
    </source>
</evidence>
<proteinExistence type="predicted"/>
<accession>M0NEF8</accession>
<organism evidence="3 4">
    <name type="scientific">Halococcus salifodinae DSM 8989</name>
    <dbReference type="NCBI Taxonomy" id="1227456"/>
    <lineage>
        <taxon>Archaea</taxon>
        <taxon>Methanobacteriati</taxon>
        <taxon>Methanobacteriota</taxon>
        <taxon>Stenosarchaea group</taxon>
        <taxon>Halobacteria</taxon>
        <taxon>Halobacteriales</taxon>
        <taxon>Halococcaceae</taxon>
        <taxon>Halococcus</taxon>
    </lineage>
</organism>
<evidence type="ECO:0000313" key="3">
    <source>
        <dbReference type="EMBL" id="EMA55050.1"/>
    </source>
</evidence>
<dbReference type="Proteomes" id="UP000011625">
    <property type="component" value="Unassembled WGS sequence"/>
</dbReference>
<keyword evidence="1" id="KW-0472">Membrane</keyword>
<reference evidence="3 4" key="1">
    <citation type="journal article" date="2014" name="PLoS Genet.">
        <title>Phylogenetically driven sequencing of extremely halophilic archaea reveals strategies for static and dynamic osmo-response.</title>
        <authorList>
            <person name="Becker E.A."/>
            <person name="Seitzer P.M."/>
            <person name="Tritt A."/>
            <person name="Larsen D."/>
            <person name="Krusor M."/>
            <person name="Yao A.I."/>
            <person name="Wu D."/>
            <person name="Madern D."/>
            <person name="Eisen J.A."/>
            <person name="Darling A.E."/>
            <person name="Facciotti M.T."/>
        </authorList>
    </citation>
    <scope>NUCLEOTIDE SEQUENCE [LARGE SCALE GENOMIC DNA]</scope>
    <source>
        <strain evidence="3 4">DSM 8989</strain>
    </source>
</reference>
<dbReference type="InterPro" id="IPR058285">
    <property type="entry name" value="DUF7979"/>
</dbReference>
<dbReference type="AlphaFoldDB" id="M0NEF8"/>